<dbReference type="AlphaFoldDB" id="A0AAV8YRY3"/>
<gene>
    <name evidence="3" type="ORF">NQ314_007314</name>
</gene>
<feature type="domain" description="Kazal-like" evidence="2">
    <location>
        <begin position="28"/>
        <end position="77"/>
    </location>
</feature>
<feature type="chain" id="PRO_5043474110" description="Kazal-like domain-containing protein" evidence="1">
    <location>
        <begin position="27"/>
        <end position="91"/>
    </location>
</feature>
<keyword evidence="1" id="KW-0732">Signal</keyword>
<name>A0AAV8YRY3_9CUCU</name>
<dbReference type="CDD" id="cd00104">
    <property type="entry name" value="KAZAL_FS"/>
    <property type="match status" value="1"/>
</dbReference>
<comment type="caution">
    <text evidence="3">The sequence shown here is derived from an EMBL/GenBank/DDBJ whole genome shotgun (WGS) entry which is preliminary data.</text>
</comment>
<feature type="signal peptide" evidence="1">
    <location>
        <begin position="1"/>
        <end position="26"/>
    </location>
</feature>
<dbReference type="SUPFAM" id="SSF100895">
    <property type="entry name" value="Kazal-type serine protease inhibitors"/>
    <property type="match status" value="1"/>
</dbReference>
<dbReference type="EMBL" id="JANEYF010001958">
    <property type="protein sequence ID" value="KAJ8953705.1"/>
    <property type="molecule type" value="Genomic_DNA"/>
</dbReference>
<organism evidence="3 4">
    <name type="scientific">Rhamnusium bicolor</name>
    <dbReference type="NCBI Taxonomy" id="1586634"/>
    <lineage>
        <taxon>Eukaryota</taxon>
        <taxon>Metazoa</taxon>
        <taxon>Ecdysozoa</taxon>
        <taxon>Arthropoda</taxon>
        <taxon>Hexapoda</taxon>
        <taxon>Insecta</taxon>
        <taxon>Pterygota</taxon>
        <taxon>Neoptera</taxon>
        <taxon>Endopterygota</taxon>
        <taxon>Coleoptera</taxon>
        <taxon>Polyphaga</taxon>
        <taxon>Cucujiformia</taxon>
        <taxon>Chrysomeloidea</taxon>
        <taxon>Cerambycidae</taxon>
        <taxon>Lepturinae</taxon>
        <taxon>Rhagiini</taxon>
        <taxon>Rhamnusium</taxon>
    </lineage>
</organism>
<dbReference type="Proteomes" id="UP001162156">
    <property type="component" value="Unassembled WGS sequence"/>
</dbReference>
<dbReference type="Pfam" id="PF00050">
    <property type="entry name" value="Kazal_1"/>
    <property type="match status" value="1"/>
</dbReference>
<dbReference type="InterPro" id="IPR002350">
    <property type="entry name" value="Kazal_dom"/>
</dbReference>
<protein>
    <recommendedName>
        <fullName evidence="2">Kazal-like domain-containing protein</fullName>
    </recommendedName>
</protein>
<keyword evidence="4" id="KW-1185">Reference proteome</keyword>
<evidence type="ECO:0000313" key="3">
    <source>
        <dbReference type="EMBL" id="KAJ8953705.1"/>
    </source>
</evidence>
<dbReference type="PROSITE" id="PS51465">
    <property type="entry name" value="KAZAL_2"/>
    <property type="match status" value="1"/>
</dbReference>
<sequence>MVIDKPNKMKLVLLTICAVLVATSMAYDQLPVACACPRNYDPLCASDGETYSNECLFNCQRTRSASLRILARGTCSDSVLTHFAQDNPQEV</sequence>
<evidence type="ECO:0000313" key="4">
    <source>
        <dbReference type="Proteomes" id="UP001162156"/>
    </source>
</evidence>
<dbReference type="SMART" id="SM00280">
    <property type="entry name" value="KAZAL"/>
    <property type="match status" value="1"/>
</dbReference>
<reference evidence="3" key="1">
    <citation type="journal article" date="2023" name="Insect Mol. Biol.">
        <title>Genome sequencing provides insights into the evolution of gene families encoding plant cell wall-degrading enzymes in longhorned beetles.</title>
        <authorList>
            <person name="Shin N.R."/>
            <person name="Okamura Y."/>
            <person name="Kirsch R."/>
            <person name="Pauchet Y."/>
        </authorList>
    </citation>
    <scope>NUCLEOTIDE SEQUENCE</scope>
    <source>
        <strain evidence="3">RBIC_L_NR</strain>
    </source>
</reference>
<dbReference type="Gene3D" id="3.30.60.30">
    <property type="match status" value="1"/>
</dbReference>
<dbReference type="PROSITE" id="PS00282">
    <property type="entry name" value="KAZAL_1"/>
    <property type="match status" value="1"/>
</dbReference>
<proteinExistence type="predicted"/>
<accession>A0AAV8YRY3</accession>
<evidence type="ECO:0000259" key="2">
    <source>
        <dbReference type="PROSITE" id="PS51465"/>
    </source>
</evidence>
<dbReference type="InterPro" id="IPR036058">
    <property type="entry name" value="Kazal_dom_sf"/>
</dbReference>
<evidence type="ECO:0000256" key="1">
    <source>
        <dbReference type="SAM" id="SignalP"/>
    </source>
</evidence>